<dbReference type="EMBL" id="LXJU01000034">
    <property type="protein sequence ID" value="OGE47963.1"/>
    <property type="molecule type" value="Genomic_DNA"/>
</dbReference>
<accession>A0A1F5L408</accession>
<keyword evidence="2" id="KW-1185">Reference proteome</keyword>
<organism evidence="1 2">
    <name type="scientific">Penicillium arizonense</name>
    <dbReference type="NCBI Taxonomy" id="1835702"/>
    <lineage>
        <taxon>Eukaryota</taxon>
        <taxon>Fungi</taxon>
        <taxon>Dikarya</taxon>
        <taxon>Ascomycota</taxon>
        <taxon>Pezizomycotina</taxon>
        <taxon>Eurotiomycetes</taxon>
        <taxon>Eurotiomycetidae</taxon>
        <taxon>Eurotiales</taxon>
        <taxon>Aspergillaceae</taxon>
        <taxon>Penicillium</taxon>
    </lineage>
</organism>
<dbReference type="AlphaFoldDB" id="A0A1F5L408"/>
<protein>
    <submittedName>
        <fullName evidence="1">Uncharacterized protein</fullName>
    </submittedName>
</protein>
<proteinExistence type="predicted"/>
<dbReference type="Proteomes" id="UP000177622">
    <property type="component" value="Unassembled WGS sequence"/>
</dbReference>
<dbReference type="OrthoDB" id="4357688at2759"/>
<evidence type="ECO:0000313" key="2">
    <source>
        <dbReference type="Proteomes" id="UP000177622"/>
    </source>
</evidence>
<gene>
    <name evidence="1" type="ORF">PENARI_c034G00243</name>
</gene>
<evidence type="ECO:0000313" key="1">
    <source>
        <dbReference type="EMBL" id="OGE47963.1"/>
    </source>
</evidence>
<sequence length="125" mass="14379">MAVPTLPVWLFPNIYSTSRMDDRVPPTWRVVFLCPMDDTERVEMMIKLSTVDEEWADRPQAAVRRLVEIRWLMDWTPPTSAIVTMMRDDPLISIDDLPRVAHMAGITQSAGPTCCWELLFQGELS</sequence>
<dbReference type="GeneID" id="34581412"/>
<comment type="caution">
    <text evidence="1">The sequence shown here is derived from an EMBL/GenBank/DDBJ whole genome shotgun (WGS) entry which is preliminary data.</text>
</comment>
<name>A0A1F5L408_PENAI</name>
<reference evidence="1 2" key="1">
    <citation type="journal article" date="2016" name="Sci. Rep.">
        <title>Penicillium arizonense, a new, genome sequenced fungal species, reveals a high chemical diversity in secreted metabolites.</title>
        <authorList>
            <person name="Grijseels S."/>
            <person name="Nielsen J.C."/>
            <person name="Randelovic M."/>
            <person name="Nielsen J."/>
            <person name="Nielsen K.F."/>
            <person name="Workman M."/>
            <person name="Frisvad J.C."/>
        </authorList>
    </citation>
    <scope>NUCLEOTIDE SEQUENCE [LARGE SCALE GENOMIC DNA]</scope>
    <source>
        <strain evidence="1 2">CBS 141311</strain>
    </source>
</reference>
<dbReference type="RefSeq" id="XP_022483420.1">
    <property type="nucleotide sequence ID" value="XM_022636678.1"/>
</dbReference>